<gene>
    <name evidence="2" type="ORF">ACFSE6_04380</name>
</gene>
<dbReference type="Pfam" id="PF00496">
    <property type="entry name" value="SBP_bac_5"/>
    <property type="match status" value="1"/>
</dbReference>
<evidence type="ECO:0000313" key="2">
    <source>
        <dbReference type="EMBL" id="MFD1717058.1"/>
    </source>
</evidence>
<dbReference type="InterPro" id="IPR039424">
    <property type="entry name" value="SBP_5"/>
</dbReference>
<dbReference type="PROSITE" id="PS51257">
    <property type="entry name" value="PROKAR_LIPOPROTEIN"/>
    <property type="match status" value="1"/>
</dbReference>
<dbReference type="PANTHER" id="PTHR30290">
    <property type="entry name" value="PERIPLASMIC BINDING COMPONENT OF ABC TRANSPORTER"/>
    <property type="match status" value="1"/>
</dbReference>
<dbReference type="RefSeq" id="WP_388002558.1">
    <property type="nucleotide sequence ID" value="NZ_JBHUEE010000002.1"/>
</dbReference>
<organism evidence="2 3">
    <name type="scientific">Georgenia deserti</name>
    <dbReference type="NCBI Taxonomy" id="2093781"/>
    <lineage>
        <taxon>Bacteria</taxon>
        <taxon>Bacillati</taxon>
        <taxon>Actinomycetota</taxon>
        <taxon>Actinomycetes</taxon>
        <taxon>Micrococcales</taxon>
        <taxon>Bogoriellaceae</taxon>
        <taxon>Georgenia</taxon>
    </lineage>
</organism>
<sequence>MATTQKRRRWRLVLATAVAVGLAFGGCSVQIHSRPDPSIGDDTLLVAGDAGSPNFERNFNPYLSSSRAATDYIYEPLIMINPLDGEQSPWLARDWSQPDPATIEMQLRPDVTWQDGEPFTAEDVLFTFQLLKNNPAIDLNGAWNRLESVEADGDTVTFHLKSADVPAVSVIGKTLIVPEHIWADVEDPSTWRNQDPVGTGPFTVGNFTPQQYSLDKYHDYWQADTVRIEHVVLPAANKEVDLVTRGFDFGYSFMSDVEGTWGAANEHNKYWFPPGGTISLQPNHEVEPFDDVDVRRGLALALDKARIAEVAVEGHMDVASQTGLLLPNQEDLLDPVIPDDGIIAQDREAAIESFEEAGFSYDGTTMREPDGQPFSFSIMTANGYTDALRACQEIQRQLRRIGIEVTIEAPQAAAKESAMSNGDFETAINSSGGGDAYQGYNNLLSSEFYAPVGEASQNNRIRFRDDHVDDLLQQYRRTTDEAAQREIITGLQHEFYDQVPVISLYYGALWGLYNDGRFTGWPTEEDPYAPLQTWGSSLLLIMTHLRPVEGAGDQ</sequence>
<dbReference type="InterPro" id="IPR000914">
    <property type="entry name" value="SBP_5_dom"/>
</dbReference>
<keyword evidence="3" id="KW-1185">Reference proteome</keyword>
<feature type="domain" description="Solute-binding protein family 5" evidence="1">
    <location>
        <begin position="88"/>
        <end position="446"/>
    </location>
</feature>
<dbReference type="EMBL" id="JBHUEE010000002">
    <property type="protein sequence ID" value="MFD1717058.1"/>
    <property type="molecule type" value="Genomic_DNA"/>
</dbReference>
<comment type="caution">
    <text evidence="2">The sequence shown here is derived from an EMBL/GenBank/DDBJ whole genome shotgun (WGS) entry which is preliminary data.</text>
</comment>
<dbReference type="InterPro" id="IPR030678">
    <property type="entry name" value="Peptide/Ni-bd"/>
</dbReference>
<dbReference type="Gene3D" id="3.40.190.10">
    <property type="entry name" value="Periplasmic binding protein-like II"/>
    <property type="match status" value="1"/>
</dbReference>
<dbReference type="Proteomes" id="UP001597277">
    <property type="component" value="Unassembled WGS sequence"/>
</dbReference>
<dbReference type="SUPFAM" id="SSF53850">
    <property type="entry name" value="Periplasmic binding protein-like II"/>
    <property type="match status" value="1"/>
</dbReference>
<name>A0ABW4L2N2_9MICO</name>
<protein>
    <submittedName>
        <fullName evidence="2">ABC transporter substrate-binding protein</fullName>
    </submittedName>
</protein>
<accession>A0ABW4L2N2</accession>
<evidence type="ECO:0000313" key="3">
    <source>
        <dbReference type="Proteomes" id="UP001597277"/>
    </source>
</evidence>
<dbReference type="Gene3D" id="3.90.76.10">
    <property type="entry name" value="Dipeptide-binding Protein, Domain 1"/>
    <property type="match status" value="1"/>
</dbReference>
<dbReference type="CDD" id="cd08509">
    <property type="entry name" value="PBP2_TmCBP_oligosaccharides_like"/>
    <property type="match status" value="1"/>
</dbReference>
<dbReference type="Gene3D" id="3.10.105.10">
    <property type="entry name" value="Dipeptide-binding Protein, Domain 3"/>
    <property type="match status" value="1"/>
</dbReference>
<evidence type="ECO:0000259" key="1">
    <source>
        <dbReference type="Pfam" id="PF00496"/>
    </source>
</evidence>
<dbReference type="PIRSF" id="PIRSF002741">
    <property type="entry name" value="MppA"/>
    <property type="match status" value="1"/>
</dbReference>
<reference evidence="3" key="1">
    <citation type="journal article" date="2019" name="Int. J. Syst. Evol. Microbiol.">
        <title>The Global Catalogue of Microorganisms (GCM) 10K type strain sequencing project: providing services to taxonomists for standard genome sequencing and annotation.</title>
        <authorList>
            <consortium name="The Broad Institute Genomics Platform"/>
            <consortium name="The Broad Institute Genome Sequencing Center for Infectious Disease"/>
            <person name="Wu L."/>
            <person name="Ma J."/>
        </authorList>
    </citation>
    <scope>NUCLEOTIDE SEQUENCE [LARGE SCALE GENOMIC DNA]</scope>
    <source>
        <strain evidence="3">JCM 17130</strain>
    </source>
</reference>
<proteinExistence type="predicted"/>